<keyword evidence="3" id="KW-1185">Reference proteome</keyword>
<accession>A0ABN9YBD2</accession>
<reference evidence="2" key="1">
    <citation type="submission" date="2023-10" db="EMBL/GenBank/DDBJ databases">
        <authorList>
            <person name="Chen Y."/>
            <person name="Shah S."/>
            <person name="Dougan E. K."/>
            <person name="Thang M."/>
            <person name="Chan C."/>
        </authorList>
    </citation>
    <scope>NUCLEOTIDE SEQUENCE [LARGE SCALE GENOMIC DNA]</scope>
</reference>
<evidence type="ECO:0000313" key="2">
    <source>
        <dbReference type="EMBL" id="CAK0909775.1"/>
    </source>
</evidence>
<name>A0ABN9YBD2_9DINO</name>
<feature type="compositionally biased region" description="Low complexity" evidence="1">
    <location>
        <begin position="53"/>
        <end position="75"/>
    </location>
</feature>
<feature type="region of interest" description="Disordered" evidence="1">
    <location>
        <begin position="179"/>
        <end position="283"/>
    </location>
</feature>
<sequence length="283" mass="29489">PSPRGRPRQTAPPSAAAGAPRAMRGRSPPEATRRAPRRPDTAGSTPASSCMWTRTATGSSRSGTSGPSSCGPGSTLRRWAGDLERGRRRPRGPHRVPRIRGCHAPDPGGPLGARAAGAGAARAGRGAARHPGRPRRARPPGLLALRLARCEGCGRGSQMCLGADADGAPVPEVRQDLRRLGPSEAGLPRRWGRPRPPLPLRAGGQRAGADHGPGRRRLRRRPLLPGVRRRHAPRPAGSRGRVAAAHGARAAAGAGRLRPRAAPQPGAHGPRGQLALGKPRPLE</sequence>
<dbReference type="Proteomes" id="UP001189429">
    <property type="component" value="Unassembled WGS sequence"/>
</dbReference>
<feature type="compositionally biased region" description="Basic residues" evidence="1">
    <location>
        <begin position="214"/>
        <end position="233"/>
    </location>
</feature>
<gene>
    <name evidence="2" type="ORF">PCOR1329_LOCUS84105</name>
</gene>
<organism evidence="2 3">
    <name type="scientific">Prorocentrum cordatum</name>
    <dbReference type="NCBI Taxonomy" id="2364126"/>
    <lineage>
        <taxon>Eukaryota</taxon>
        <taxon>Sar</taxon>
        <taxon>Alveolata</taxon>
        <taxon>Dinophyceae</taxon>
        <taxon>Prorocentrales</taxon>
        <taxon>Prorocentraceae</taxon>
        <taxon>Prorocentrum</taxon>
    </lineage>
</organism>
<feature type="compositionally biased region" description="Low complexity" evidence="1">
    <location>
        <begin position="11"/>
        <end position="30"/>
    </location>
</feature>
<feature type="non-terminal residue" evidence="2">
    <location>
        <position position="283"/>
    </location>
</feature>
<evidence type="ECO:0000256" key="1">
    <source>
        <dbReference type="SAM" id="MobiDB-lite"/>
    </source>
</evidence>
<feature type="compositionally biased region" description="Low complexity" evidence="1">
    <location>
        <begin position="236"/>
        <end position="267"/>
    </location>
</feature>
<comment type="caution">
    <text evidence="2">The sequence shown here is derived from an EMBL/GenBank/DDBJ whole genome shotgun (WGS) entry which is preliminary data.</text>
</comment>
<proteinExistence type="predicted"/>
<feature type="compositionally biased region" description="Basic residues" evidence="1">
    <location>
        <begin position="127"/>
        <end position="138"/>
    </location>
</feature>
<feature type="compositionally biased region" description="Basic residues" evidence="1">
    <location>
        <begin position="86"/>
        <end position="101"/>
    </location>
</feature>
<feature type="region of interest" description="Disordered" evidence="1">
    <location>
        <begin position="1"/>
        <end position="140"/>
    </location>
</feature>
<evidence type="ECO:0000313" key="3">
    <source>
        <dbReference type="Proteomes" id="UP001189429"/>
    </source>
</evidence>
<feature type="non-terminal residue" evidence="2">
    <location>
        <position position="1"/>
    </location>
</feature>
<feature type="compositionally biased region" description="Polar residues" evidence="1">
    <location>
        <begin position="43"/>
        <end position="52"/>
    </location>
</feature>
<feature type="compositionally biased region" description="Basic and acidic residues" evidence="1">
    <location>
        <begin position="31"/>
        <end position="40"/>
    </location>
</feature>
<feature type="compositionally biased region" description="Low complexity" evidence="1">
    <location>
        <begin position="112"/>
        <end position="126"/>
    </location>
</feature>
<protein>
    <submittedName>
        <fullName evidence="2">Uncharacterized protein</fullName>
    </submittedName>
</protein>
<dbReference type="EMBL" id="CAUYUJ010022259">
    <property type="protein sequence ID" value="CAK0909775.1"/>
    <property type="molecule type" value="Genomic_DNA"/>
</dbReference>